<dbReference type="InterPro" id="IPR036291">
    <property type="entry name" value="NAD(P)-bd_dom_sf"/>
</dbReference>
<accession>A0A545SXD8</accession>
<dbReference type="EMBL" id="VHSG01000027">
    <property type="protein sequence ID" value="TQV69626.1"/>
    <property type="molecule type" value="Genomic_DNA"/>
</dbReference>
<dbReference type="HAMAP" id="MF_01925">
    <property type="entry name" value="P5C_reductase"/>
    <property type="match status" value="1"/>
</dbReference>
<evidence type="ECO:0000256" key="10">
    <source>
        <dbReference type="HAMAP-Rule" id="MF_01925"/>
    </source>
</evidence>
<feature type="binding site" evidence="12">
    <location>
        <begin position="69"/>
        <end position="72"/>
    </location>
    <ligand>
        <name>NADP(+)</name>
        <dbReference type="ChEBI" id="CHEBI:58349"/>
    </ligand>
</feature>
<comment type="catalytic activity">
    <reaction evidence="8 10">
        <text>L-proline + NAD(+) = (S)-1-pyrroline-5-carboxylate + NADH + 2 H(+)</text>
        <dbReference type="Rhea" id="RHEA:14105"/>
        <dbReference type="ChEBI" id="CHEBI:15378"/>
        <dbReference type="ChEBI" id="CHEBI:17388"/>
        <dbReference type="ChEBI" id="CHEBI:57540"/>
        <dbReference type="ChEBI" id="CHEBI:57945"/>
        <dbReference type="ChEBI" id="CHEBI:60039"/>
        <dbReference type="EC" id="1.5.1.2"/>
    </reaction>
</comment>
<dbReference type="GO" id="GO:0005737">
    <property type="term" value="C:cytoplasm"/>
    <property type="evidence" value="ECO:0007669"/>
    <property type="project" value="UniProtKB-SubCell"/>
</dbReference>
<comment type="similarity">
    <text evidence="2 10">Belongs to the pyrroline-5-carboxylate reductase family.</text>
</comment>
<keyword evidence="7 10" id="KW-0560">Oxidoreductase</keyword>
<dbReference type="GO" id="GO:0004735">
    <property type="term" value="F:pyrroline-5-carboxylate reductase activity"/>
    <property type="evidence" value="ECO:0007669"/>
    <property type="project" value="UniProtKB-UniRule"/>
</dbReference>
<evidence type="ECO:0000256" key="1">
    <source>
        <dbReference type="ARBA" id="ARBA00005205"/>
    </source>
</evidence>
<dbReference type="RefSeq" id="WP_142929264.1">
    <property type="nucleotide sequence ID" value="NZ_ML660105.1"/>
</dbReference>
<name>A0A545SXD8_9GAMM</name>
<comment type="catalytic activity">
    <reaction evidence="9 10">
        <text>L-proline + NADP(+) = (S)-1-pyrroline-5-carboxylate + NADPH + 2 H(+)</text>
        <dbReference type="Rhea" id="RHEA:14109"/>
        <dbReference type="ChEBI" id="CHEBI:15378"/>
        <dbReference type="ChEBI" id="CHEBI:17388"/>
        <dbReference type="ChEBI" id="CHEBI:57783"/>
        <dbReference type="ChEBI" id="CHEBI:58349"/>
        <dbReference type="ChEBI" id="CHEBI:60039"/>
        <dbReference type="EC" id="1.5.1.2"/>
    </reaction>
</comment>
<evidence type="ECO:0000256" key="9">
    <source>
        <dbReference type="ARBA" id="ARBA00052690"/>
    </source>
</evidence>
<keyword evidence="6 10" id="KW-0521">NADP</keyword>
<evidence type="ECO:0000256" key="2">
    <source>
        <dbReference type="ARBA" id="ARBA00005525"/>
    </source>
</evidence>
<dbReference type="PANTHER" id="PTHR11645:SF0">
    <property type="entry name" value="PYRROLINE-5-CARBOXYLATE REDUCTASE 3"/>
    <property type="match status" value="1"/>
</dbReference>
<proteinExistence type="inferred from homology"/>
<dbReference type="SUPFAM" id="SSF48179">
    <property type="entry name" value="6-phosphogluconate dehydrogenase C-terminal domain-like"/>
    <property type="match status" value="1"/>
</dbReference>
<dbReference type="OrthoDB" id="9805754at2"/>
<feature type="domain" description="Pyrroline-5-carboxylate reductase dimerisation" evidence="14">
    <location>
        <begin position="162"/>
        <end position="265"/>
    </location>
</feature>
<comment type="function">
    <text evidence="10">Catalyzes the reduction of 1-pyrroline-5-carboxylate (PCA) to L-proline.</text>
</comment>
<gene>
    <name evidence="10" type="primary">proC</name>
    <name evidence="15" type="ORF">FKG94_22795</name>
</gene>
<evidence type="ECO:0000259" key="13">
    <source>
        <dbReference type="Pfam" id="PF03807"/>
    </source>
</evidence>
<dbReference type="SUPFAM" id="SSF51735">
    <property type="entry name" value="NAD(P)-binding Rossmann-fold domains"/>
    <property type="match status" value="1"/>
</dbReference>
<dbReference type="FunFam" id="3.40.50.720:FF:000105">
    <property type="entry name" value="Pyrroline-5-carboxylate reductase"/>
    <property type="match status" value="1"/>
</dbReference>
<keyword evidence="16" id="KW-1185">Reference proteome</keyword>
<dbReference type="FunFam" id="1.10.3730.10:FF:000001">
    <property type="entry name" value="Pyrroline-5-carboxylate reductase"/>
    <property type="match status" value="1"/>
</dbReference>
<evidence type="ECO:0000313" key="16">
    <source>
        <dbReference type="Proteomes" id="UP000319732"/>
    </source>
</evidence>
<dbReference type="Gene3D" id="1.10.3730.10">
    <property type="entry name" value="ProC C-terminal domain-like"/>
    <property type="match status" value="1"/>
</dbReference>
<evidence type="ECO:0000313" key="15">
    <source>
        <dbReference type="EMBL" id="TQV69626.1"/>
    </source>
</evidence>
<dbReference type="EC" id="1.5.1.2" evidence="10 11"/>
<reference evidence="15 16" key="1">
    <citation type="submission" date="2019-06" db="EMBL/GenBank/DDBJ databases">
        <title>Whole genome sequence for Cellvibrionaceae sp. R142.</title>
        <authorList>
            <person name="Wang G."/>
        </authorList>
    </citation>
    <scope>NUCLEOTIDE SEQUENCE [LARGE SCALE GENOMIC DNA]</scope>
    <source>
        <strain evidence="15 16">R142</strain>
    </source>
</reference>
<evidence type="ECO:0000259" key="14">
    <source>
        <dbReference type="Pfam" id="PF14748"/>
    </source>
</evidence>
<dbReference type="NCBIfam" id="TIGR00112">
    <property type="entry name" value="proC"/>
    <property type="match status" value="1"/>
</dbReference>
<sequence length="273" mass="27945">MNKPILAFIGAGNMANSIIGGLVTKGYPTANIIACDPLAANLETLHANYGIETSADNAAAARADAVVLAVKPQVMKAVAEPLRTHLAKHPVIISIAAGIPMASLSRWLGEDQAIVRCMPNTPALVQAGASGLFANAATSAAQRAIAGEILGAVGLVTWLENEALLDAVIAVSGSGPAYFFLFMEAMIDAGVAQGLSPEAARQLTLQTALGAATLAHASDQSVAELRRRVTSPGGTTEQAVQSFENSDLRGIVAAAMQACADRAVAMAEEMGDE</sequence>
<dbReference type="Pfam" id="PF14748">
    <property type="entry name" value="P5CR_dimer"/>
    <property type="match status" value="1"/>
</dbReference>
<evidence type="ECO:0000256" key="11">
    <source>
        <dbReference type="NCBIfam" id="TIGR00112"/>
    </source>
</evidence>
<dbReference type="Gene3D" id="3.40.50.720">
    <property type="entry name" value="NAD(P)-binding Rossmann-like Domain"/>
    <property type="match status" value="1"/>
</dbReference>
<dbReference type="GO" id="GO:0055129">
    <property type="term" value="P:L-proline biosynthetic process"/>
    <property type="evidence" value="ECO:0007669"/>
    <property type="project" value="UniProtKB-UniRule"/>
</dbReference>
<protein>
    <recommendedName>
        <fullName evidence="10 11">Pyrroline-5-carboxylate reductase</fullName>
        <shortName evidence="10">P5C reductase</shortName>
        <shortName evidence="10">P5CR</shortName>
        <ecNumber evidence="10 11">1.5.1.2</ecNumber>
    </recommendedName>
    <alternativeName>
        <fullName evidence="10">PCA reductase</fullName>
    </alternativeName>
</protein>
<evidence type="ECO:0000256" key="4">
    <source>
        <dbReference type="ARBA" id="ARBA00022605"/>
    </source>
</evidence>
<dbReference type="PIRSF" id="PIRSF000193">
    <property type="entry name" value="Pyrrol-5-carb_rd"/>
    <property type="match status" value="1"/>
</dbReference>
<dbReference type="InterPro" id="IPR000304">
    <property type="entry name" value="Pyrroline-COOH_reductase"/>
</dbReference>
<evidence type="ECO:0000256" key="12">
    <source>
        <dbReference type="PIRSR" id="PIRSR000193-1"/>
    </source>
</evidence>
<dbReference type="InterPro" id="IPR008927">
    <property type="entry name" value="6-PGluconate_DH-like_C_sf"/>
</dbReference>
<evidence type="ECO:0000256" key="5">
    <source>
        <dbReference type="ARBA" id="ARBA00022650"/>
    </source>
</evidence>
<evidence type="ECO:0000256" key="7">
    <source>
        <dbReference type="ARBA" id="ARBA00023002"/>
    </source>
</evidence>
<dbReference type="PANTHER" id="PTHR11645">
    <property type="entry name" value="PYRROLINE-5-CARBOXYLATE REDUCTASE"/>
    <property type="match status" value="1"/>
</dbReference>
<dbReference type="UniPathway" id="UPA00098">
    <property type="reaction ID" value="UER00361"/>
</dbReference>
<organism evidence="15 16">
    <name type="scientific">Exilibacterium tricleocarpae</name>
    <dbReference type="NCBI Taxonomy" id="2591008"/>
    <lineage>
        <taxon>Bacteria</taxon>
        <taxon>Pseudomonadati</taxon>
        <taxon>Pseudomonadota</taxon>
        <taxon>Gammaproteobacteria</taxon>
        <taxon>Cellvibrionales</taxon>
        <taxon>Cellvibrionaceae</taxon>
        <taxon>Exilibacterium</taxon>
    </lineage>
</organism>
<evidence type="ECO:0000256" key="6">
    <source>
        <dbReference type="ARBA" id="ARBA00022857"/>
    </source>
</evidence>
<dbReference type="AlphaFoldDB" id="A0A545SXD8"/>
<dbReference type="InterPro" id="IPR029036">
    <property type="entry name" value="P5CR_dimer"/>
</dbReference>
<dbReference type="InterPro" id="IPR028939">
    <property type="entry name" value="P5C_Rdtase_cat_N"/>
</dbReference>
<comment type="subcellular location">
    <subcellularLocation>
        <location evidence="10">Cytoplasm</location>
    </subcellularLocation>
</comment>
<dbReference type="Pfam" id="PF03807">
    <property type="entry name" value="F420_oxidored"/>
    <property type="match status" value="1"/>
</dbReference>
<comment type="caution">
    <text evidence="15">The sequence shown here is derived from an EMBL/GenBank/DDBJ whole genome shotgun (WGS) entry which is preliminary data.</text>
</comment>
<feature type="domain" description="Pyrroline-5-carboxylate reductase catalytic N-terminal" evidence="13">
    <location>
        <begin position="6"/>
        <end position="98"/>
    </location>
</feature>
<evidence type="ECO:0000256" key="3">
    <source>
        <dbReference type="ARBA" id="ARBA00022490"/>
    </source>
</evidence>
<feature type="binding site" evidence="12">
    <location>
        <begin position="9"/>
        <end position="14"/>
    </location>
    <ligand>
        <name>NADP(+)</name>
        <dbReference type="ChEBI" id="CHEBI:58349"/>
    </ligand>
</feature>
<keyword evidence="3 10" id="KW-0963">Cytoplasm</keyword>
<evidence type="ECO:0000256" key="8">
    <source>
        <dbReference type="ARBA" id="ARBA00050547"/>
    </source>
</evidence>
<keyword evidence="5 10" id="KW-0641">Proline biosynthesis</keyword>
<keyword evidence="4 10" id="KW-0028">Amino-acid biosynthesis</keyword>
<dbReference type="Proteomes" id="UP000319732">
    <property type="component" value="Unassembled WGS sequence"/>
</dbReference>
<feature type="binding site" evidence="12">
    <location>
        <position position="57"/>
    </location>
    <ligand>
        <name>NADPH</name>
        <dbReference type="ChEBI" id="CHEBI:57783"/>
    </ligand>
</feature>
<comment type="pathway">
    <text evidence="1 10">Amino-acid biosynthesis; L-proline biosynthesis; L-proline from L-glutamate 5-semialdehyde: step 1/1.</text>
</comment>